<proteinExistence type="predicted"/>
<organism evidence="1 2">
    <name type="scientific">Mesorhabditis spiculigera</name>
    <dbReference type="NCBI Taxonomy" id="96644"/>
    <lineage>
        <taxon>Eukaryota</taxon>
        <taxon>Metazoa</taxon>
        <taxon>Ecdysozoa</taxon>
        <taxon>Nematoda</taxon>
        <taxon>Chromadorea</taxon>
        <taxon>Rhabditida</taxon>
        <taxon>Rhabditina</taxon>
        <taxon>Rhabditomorpha</taxon>
        <taxon>Rhabditoidea</taxon>
        <taxon>Rhabditidae</taxon>
        <taxon>Mesorhabditinae</taxon>
        <taxon>Mesorhabditis</taxon>
    </lineage>
</organism>
<dbReference type="EMBL" id="CATQJA010001483">
    <property type="protein sequence ID" value="CAJ0567373.1"/>
    <property type="molecule type" value="Genomic_DNA"/>
</dbReference>
<sequence length="80" mass="9400">MYGDYINMEHELSHPYETTEFQKNLLNGFEHLFFHVSAVSIAIDVLTYLRLKLSVSQFDARRFSSFRFATRPQIRKAAPT</sequence>
<feature type="non-terminal residue" evidence="1">
    <location>
        <position position="1"/>
    </location>
</feature>
<keyword evidence="2" id="KW-1185">Reference proteome</keyword>
<name>A0AA36CEA9_9BILA</name>
<gene>
    <name evidence="1" type="ORF">MSPICULIGERA_LOCUS5926</name>
</gene>
<protein>
    <submittedName>
        <fullName evidence="1">Uncharacterized protein</fullName>
    </submittedName>
</protein>
<dbReference type="AlphaFoldDB" id="A0AA36CEA9"/>
<reference evidence="1" key="1">
    <citation type="submission" date="2023-06" db="EMBL/GenBank/DDBJ databases">
        <authorList>
            <person name="Delattre M."/>
        </authorList>
    </citation>
    <scope>NUCLEOTIDE SEQUENCE</scope>
    <source>
        <strain evidence="1">AF72</strain>
    </source>
</reference>
<evidence type="ECO:0000313" key="2">
    <source>
        <dbReference type="Proteomes" id="UP001177023"/>
    </source>
</evidence>
<comment type="caution">
    <text evidence="1">The sequence shown here is derived from an EMBL/GenBank/DDBJ whole genome shotgun (WGS) entry which is preliminary data.</text>
</comment>
<accession>A0AA36CEA9</accession>
<dbReference type="Proteomes" id="UP001177023">
    <property type="component" value="Unassembled WGS sequence"/>
</dbReference>
<evidence type="ECO:0000313" key="1">
    <source>
        <dbReference type="EMBL" id="CAJ0567373.1"/>
    </source>
</evidence>